<dbReference type="Pfam" id="PF00561">
    <property type="entry name" value="Abhydrolase_1"/>
    <property type="match status" value="1"/>
</dbReference>
<protein>
    <submittedName>
        <fullName evidence="2">Alpha/beta hydrolase</fullName>
    </submittedName>
</protein>
<dbReference type="GO" id="GO:0016787">
    <property type="term" value="F:hydrolase activity"/>
    <property type="evidence" value="ECO:0007669"/>
    <property type="project" value="UniProtKB-KW"/>
</dbReference>
<dbReference type="RefSeq" id="WP_394841279.1">
    <property type="nucleotide sequence ID" value="NZ_CP089982.1"/>
</dbReference>
<dbReference type="InterPro" id="IPR050266">
    <property type="entry name" value="AB_hydrolase_sf"/>
</dbReference>
<dbReference type="InterPro" id="IPR000073">
    <property type="entry name" value="AB_hydrolase_1"/>
</dbReference>
<keyword evidence="3" id="KW-1185">Reference proteome</keyword>
<reference evidence="2 3" key="1">
    <citation type="submission" date="2021-12" db="EMBL/GenBank/DDBJ databases">
        <title>Discovery of the Pendulisporaceae a myxobacterial family with distinct sporulation behavior and unique specialized metabolism.</title>
        <authorList>
            <person name="Garcia R."/>
            <person name="Popoff A."/>
            <person name="Bader C.D."/>
            <person name="Loehr J."/>
            <person name="Walesch S."/>
            <person name="Walt C."/>
            <person name="Boldt J."/>
            <person name="Bunk B."/>
            <person name="Haeckl F.J.F.P.J."/>
            <person name="Gunesch A.P."/>
            <person name="Birkelbach J."/>
            <person name="Nuebel U."/>
            <person name="Pietschmann T."/>
            <person name="Bach T."/>
            <person name="Mueller R."/>
        </authorList>
    </citation>
    <scope>NUCLEOTIDE SEQUENCE [LARGE SCALE GENOMIC DNA]</scope>
    <source>
        <strain evidence="2 3">MSr12523</strain>
    </source>
</reference>
<accession>A0ABZ2JW08</accession>
<dbReference type="Proteomes" id="UP001379533">
    <property type="component" value="Chromosome"/>
</dbReference>
<evidence type="ECO:0000259" key="1">
    <source>
        <dbReference type="Pfam" id="PF00561"/>
    </source>
</evidence>
<sequence>MYTADEVRTELRNKPHDYLDIGHSQIAHWRFGRGPDLLFVHGWPLHAATFRDFVPALAERFTCHLIDLPHIGHTQSMPDAPIGLNEHAASLRRVVNALDLTRFAYVAHDSGAVAARIAAKDDPRVVGLALGDTEIPGHVPPILEAYRLSAQVPGSNHVLRILMRLRAFRHSRLAFGECFTHPRSIEGEFYDLFLRPLIDSHQATVGQMLLAKYLDFGVVQKLVDVHRGIRAPTLLVWGTEDPFFPIDKARNMVSQFAGGAELRAIQGASLYCHEDRASEFLAHVEPFLMQCFERGQD</sequence>
<feature type="domain" description="AB hydrolase-1" evidence="1">
    <location>
        <begin position="37"/>
        <end position="264"/>
    </location>
</feature>
<dbReference type="Gene3D" id="3.40.50.1820">
    <property type="entry name" value="alpha/beta hydrolase"/>
    <property type="match status" value="1"/>
</dbReference>
<proteinExistence type="predicted"/>
<gene>
    <name evidence="2" type="ORF">LZC95_29940</name>
</gene>
<organism evidence="2 3">
    <name type="scientific">Pendulispora brunnea</name>
    <dbReference type="NCBI Taxonomy" id="2905690"/>
    <lineage>
        <taxon>Bacteria</taxon>
        <taxon>Pseudomonadati</taxon>
        <taxon>Myxococcota</taxon>
        <taxon>Myxococcia</taxon>
        <taxon>Myxococcales</taxon>
        <taxon>Sorangiineae</taxon>
        <taxon>Pendulisporaceae</taxon>
        <taxon>Pendulispora</taxon>
    </lineage>
</organism>
<evidence type="ECO:0000313" key="2">
    <source>
        <dbReference type="EMBL" id="WXA90661.1"/>
    </source>
</evidence>
<dbReference type="SUPFAM" id="SSF53474">
    <property type="entry name" value="alpha/beta-Hydrolases"/>
    <property type="match status" value="1"/>
</dbReference>
<dbReference type="EMBL" id="CP089982">
    <property type="protein sequence ID" value="WXA90661.1"/>
    <property type="molecule type" value="Genomic_DNA"/>
</dbReference>
<dbReference type="PANTHER" id="PTHR43798">
    <property type="entry name" value="MONOACYLGLYCEROL LIPASE"/>
    <property type="match status" value="1"/>
</dbReference>
<dbReference type="InterPro" id="IPR029058">
    <property type="entry name" value="AB_hydrolase_fold"/>
</dbReference>
<keyword evidence="2" id="KW-0378">Hydrolase</keyword>
<evidence type="ECO:0000313" key="3">
    <source>
        <dbReference type="Proteomes" id="UP001379533"/>
    </source>
</evidence>
<name>A0ABZ2JW08_9BACT</name>